<dbReference type="InterPro" id="IPR029044">
    <property type="entry name" value="Nucleotide-diphossugar_trans"/>
</dbReference>
<dbReference type="Proteomes" id="UP000594464">
    <property type="component" value="Chromosome"/>
</dbReference>
<dbReference type="PANTHER" id="PTHR22572">
    <property type="entry name" value="SUGAR-1-PHOSPHATE GUANYL TRANSFERASE"/>
    <property type="match status" value="1"/>
</dbReference>
<protein>
    <submittedName>
        <fullName evidence="2">NTP transferase domain-containing protein</fullName>
    </submittedName>
</protein>
<dbReference type="InterPro" id="IPR005835">
    <property type="entry name" value="NTP_transferase_dom"/>
</dbReference>
<evidence type="ECO:0000259" key="1">
    <source>
        <dbReference type="Pfam" id="PF00483"/>
    </source>
</evidence>
<gene>
    <name evidence="2" type="ORF">G3M78_07675</name>
</gene>
<keyword evidence="2" id="KW-0808">Transferase</keyword>
<proteinExistence type="predicted"/>
<dbReference type="Pfam" id="PF00483">
    <property type="entry name" value="NTP_transferase"/>
    <property type="match status" value="1"/>
</dbReference>
<dbReference type="AlphaFoldDB" id="A0A7T0C2D2"/>
<dbReference type="KEGG" id="nva:G3M78_07675"/>
<evidence type="ECO:0000313" key="2">
    <source>
        <dbReference type="EMBL" id="QPJ65271.1"/>
    </source>
</evidence>
<dbReference type="Gene3D" id="3.90.550.10">
    <property type="entry name" value="Spore Coat Polysaccharide Biosynthesis Protein SpsA, Chain A"/>
    <property type="match status" value="1"/>
</dbReference>
<dbReference type="SUPFAM" id="SSF53448">
    <property type="entry name" value="Nucleotide-diphospho-sugar transferases"/>
    <property type="match status" value="1"/>
</dbReference>
<dbReference type="GO" id="GO:0016740">
    <property type="term" value="F:transferase activity"/>
    <property type="evidence" value="ECO:0007669"/>
    <property type="project" value="UniProtKB-KW"/>
</dbReference>
<organism evidence="2 3">
    <name type="scientific">Candidatus Nitrohelix vancouverensis</name>
    <dbReference type="NCBI Taxonomy" id="2705534"/>
    <lineage>
        <taxon>Bacteria</taxon>
        <taxon>Pseudomonadati</taxon>
        <taxon>Nitrospinota/Tectimicrobiota group</taxon>
        <taxon>Nitrospinota</taxon>
        <taxon>Nitrospinia</taxon>
        <taxon>Nitrospinales</taxon>
        <taxon>Nitrospinaceae</taxon>
        <taxon>Candidatus Nitrohelix</taxon>
    </lineage>
</organism>
<reference evidence="3" key="1">
    <citation type="submission" date="2020-02" db="EMBL/GenBank/DDBJ databases">
        <title>Genomic and physiological characterization of two novel Nitrospinaceae genera.</title>
        <authorList>
            <person name="Mueller A.J."/>
            <person name="Jung M.-Y."/>
            <person name="Strachan C.R."/>
            <person name="Herbold C.W."/>
            <person name="Kirkegaard R.H."/>
            <person name="Daims H."/>
        </authorList>
    </citation>
    <scope>NUCLEOTIDE SEQUENCE [LARGE SCALE GENOMIC DNA]</scope>
</reference>
<dbReference type="EMBL" id="CP048620">
    <property type="protein sequence ID" value="QPJ65271.1"/>
    <property type="molecule type" value="Genomic_DNA"/>
</dbReference>
<name>A0A7T0C2D2_9BACT</name>
<feature type="domain" description="Nucleotidyl transferase" evidence="1">
    <location>
        <begin position="3"/>
        <end position="230"/>
    </location>
</feature>
<evidence type="ECO:0000313" key="3">
    <source>
        <dbReference type="Proteomes" id="UP000594464"/>
    </source>
</evidence>
<dbReference type="InterPro" id="IPR050486">
    <property type="entry name" value="Mannose-1P_guanyltransferase"/>
</dbReference>
<accession>A0A7T0C2D2</accession>
<sequence>MEAVILAGGLGTRLRATVKDVPKPMAPVRDRPFLEILLDYWLAQGVSRFILSVGYKKEVIQEHFGSSYRNIPVDYAVESTPLGTGGGLLLALDQLKSRETFLALNGDTFFGVNLDAFANFHRESQAQVSLALFKAPPAGRYNGVGLGDDRSIRSFGNRSEGQAGGHINGGVYLIHPQAFATVRKRAGEKISLEDEVFPALVDSGVDFRGYVADARFIDIGMPEDYKLAQNFF</sequence>